<proteinExistence type="predicted"/>
<comment type="subcellular location">
    <subcellularLocation>
        <location evidence="1">Membrane</location>
        <topology evidence="1">Single-pass type II membrane protein</topology>
    </subcellularLocation>
</comment>
<keyword evidence="3 6" id="KW-0808">Transferase</keyword>
<dbReference type="Gramene" id="mRNA:HanXRQr2_Chr10g0449551">
    <property type="protein sequence ID" value="mRNA:HanXRQr2_Chr10g0449551"/>
    <property type="gene ID" value="HanXRQr2_Chr10g0449551"/>
</dbReference>
<evidence type="ECO:0000256" key="5">
    <source>
        <dbReference type="ARBA" id="ARBA00023180"/>
    </source>
</evidence>
<dbReference type="Pfam" id="PF02485">
    <property type="entry name" value="Branch"/>
    <property type="match status" value="1"/>
</dbReference>
<gene>
    <name evidence="6" type="ORF">HanXRQr2_Chr10g0449551</name>
</gene>
<sequence>MRLQKCKTTMMKLKEFKFLHYEKKLVLSLAMVSTISIFLFTISLNLGTEDKLNSFQIETNKTGSSATVPRFAYLVSGSKGDLNKLWRTVRALYHPWNYYVLHLDLESPLEERMELASRVENDPVFSTVGNVYVIPKANMVTYRGPTMVSNTLHACAILLRKFKDWDWFINLSASDYPLVTQDDLLYVFRDLKRDLNFLEHTSQLGGKAKRRAMPLMVDPGLYLNTKSDVFWVQPKRALPTAFKLFTGSAWMILSRSFVEYCIWGWDNLPRTLLMYYTNFVSSPEGYFQTVICNAPEFVPTVVNHDMHFISWGGLYSQHPDILTINDTEKMIASGVAFARKFKQDTLVLDRIDDELLHRKNGSFTPGGWCMGYPSCTKVGKPTQVKPGPGAQRLRQLIGKLLQAPKFSQSQCQ</sequence>
<reference evidence="6" key="2">
    <citation type="submission" date="2020-06" db="EMBL/GenBank/DDBJ databases">
        <title>Helianthus annuus Genome sequencing and assembly Release 2.</title>
        <authorList>
            <person name="Gouzy J."/>
            <person name="Langlade N."/>
            <person name="Munos S."/>
        </authorList>
    </citation>
    <scope>NUCLEOTIDE SEQUENCE</scope>
    <source>
        <tissue evidence="6">Leaves</tissue>
    </source>
</reference>
<dbReference type="InterPro" id="IPR003406">
    <property type="entry name" value="Glyco_trans_14"/>
</dbReference>
<evidence type="ECO:0000313" key="7">
    <source>
        <dbReference type="Proteomes" id="UP000215914"/>
    </source>
</evidence>
<dbReference type="GO" id="GO:0015020">
    <property type="term" value="F:glucuronosyltransferase activity"/>
    <property type="evidence" value="ECO:0007669"/>
    <property type="project" value="InterPro"/>
</dbReference>
<organism evidence="6 7">
    <name type="scientific">Helianthus annuus</name>
    <name type="common">Common sunflower</name>
    <dbReference type="NCBI Taxonomy" id="4232"/>
    <lineage>
        <taxon>Eukaryota</taxon>
        <taxon>Viridiplantae</taxon>
        <taxon>Streptophyta</taxon>
        <taxon>Embryophyta</taxon>
        <taxon>Tracheophyta</taxon>
        <taxon>Spermatophyta</taxon>
        <taxon>Magnoliopsida</taxon>
        <taxon>eudicotyledons</taxon>
        <taxon>Gunneridae</taxon>
        <taxon>Pentapetalae</taxon>
        <taxon>asterids</taxon>
        <taxon>campanulids</taxon>
        <taxon>Asterales</taxon>
        <taxon>Asteraceae</taxon>
        <taxon>Asteroideae</taxon>
        <taxon>Heliantheae alliance</taxon>
        <taxon>Heliantheae</taxon>
        <taxon>Helianthus</taxon>
    </lineage>
</organism>
<keyword evidence="4" id="KW-0472">Membrane</keyword>
<dbReference type="GO" id="GO:0016020">
    <property type="term" value="C:membrane"/>
    <property type="evidence" value="ECO:0007669"/>
    <property type="project" value="UniProtKB-SubCell"/>
</dbReference>
<protein>
    <submittedName>
        <fullName evidence="6">Glycosyl transferase, family 14</fullName>
    </submittedName>
</protein>
<dbReference type="EMBL" id="MNCJ02000325">
    <property type="protein sequence ID" value="KAF5787146.1"/>
    <property type="molecule type" value="Genomic_DNA"/>
</dbReference>
<evidence type="ECO:0000256" key="4">
    <source>
        <dbReference type="ARBA" id="ARBA00023136"/>
    </source>
</evidence>
<accession>A0A9K3N4L1</accession>
<evidence type="ECO:0000256" key="3">
    <source>
        <dbReference type="ARBA" id="ARBA00022679"/>
    </source>
</evidence>
<dbReference type="AlphaFoldDB" id="A0A9K3N4L1"/>
<keyword evidence="7" id="KW-1185">Reference proteome</keyword>
<dbReference type="InterPro" id="IPR044610">
    <property type="entry name" value="GLCAT14A/B/C"/>
</dbReference>
<evidence type="ECO:0000256" key="1">
    <source>
        <dbReference type="ARBA" id="ARBA00004606"/>
    </source>
</evidence>
<name>A0A9K3N4L1_HELAN</name>
<dbReference type="PANTHER" id="PTHR45719">
    <property type="entry name" value="GLYCOSYLTRANSFERASE"/>
    <property type="match status" value="1"/>
</dbReference>
<evidence type="ECO:0000256" key="2">
    <source>
        <dbReference type="ARBA" id="ARBA00022676"/>
    </source>
</evidence>
<dbReference type="PANTHER" id="PTHR45719:SF7">
    <property type="entry name" value="OS01G0201100 PROTEIN"/>
    <property type="match status" value="1"/>
</dbReference>
<comment type="caution">
    <text evidence="6">The sequence shown here is derived from an EMBL/GenBank/DDBJ whole genome shotgun (WGS) entry which is preliminary data.</text>
</comment>
<evidence type="ECO:0000313" key="6">
    <source>
        <dbReference type="EMBL" id="KAF5787146.1"/>
    </source>
</evidence>
<dbReference type="Proteomes" id="UP000215914">
    <property type="component" value="Unassembled WGS sequence"/>
</dbReference>
<reference evidence="6" key="1">
    <citation type="journal article" date="2017" name="Nature">
        <title>The sunflower genome provides insights into oil metabolism, flowering and Asterid evolution.</title>
        <authorList>
            <person name="Badouin H."/>
            <person name="Gouzy J."/>
            <person name="Grassa C.J."/>
            <person name="Murat F."/>
            <person name="Staton S.E."/>
            <person name="Cottret L."/>
            <person name="Lelandais-Briere C."/>
            <person name="Owens G.L."/>
            <person name="Carrere S."/>
            <person name="Mayjonade B."/>
            <person name="Legrand L."/>
            <person name="Gill N."/>
            <person name="Kane N.C."/>
            <person name="Bowers J.E."/>
            <person name="Hubner S."/>
            <person name="Bellec A."/>
            <person name="Berard A."/>
            <person name="Berges H."/>
            <person name="Blanchet N."/>
            <person name="Boniface M.C."/>
            <person name="Brunel D."/>
            <person name="Catrice O."/>
            <person name="Chaidir N."/>
            <person name="Claudel C."/>
            <person name="Donnadieu C."/>
            <person name="Faraut T."/>
            <person name="Fievet G."/>
            <person name="Helmstetter N."/>
            <person name="King M."/>
            <person name="Knapp S.J."/>
            <person name="Lai Z."/>
            <person name="Le Paslier M.C."/>
            <person name="Lippi Y."/>
            <person name="Lorenzon L."/>
            <person name="Mandel J.R."/>
            <person name="Marage G."/>
            <person name="Marchand G."/>
            <person name="Marquand E."/>
            <person name="Bret-Mestries E."/>
            <person name="Morien E."/>
            <person name="Nambeesan S."/>
            <person name="Nguyen T."/>
            <person name="Pegot-Espagnet P."/>
            <person name="Pouilly N."/>
            <person name="Raftis F."/>
            <person name="Sallet E."/>
            <person name="Schiex T."/>
            <person name="Thomas J."/>
            <person name="Vandecasteele C."/>
            <person name="Vares D."/>
            <person name="Vear F."/>
            <person name="Vautrin S."/>
            <person name="Crespi M."/>
            <person name="Mangin B."/>
            <person name="Burke J.M."/>
            <person name="Salse J."/>
            <person name="Munos S."/>
            <person name="Vincourt P."/>
            <person name="Rieseberg L.H."/>
            <person name="Langlade N.B."/>
        </authorList>
    </citation>
    <scope>NUCLEOTIDE SEQUENCE</scope>
    <source>
        <tissue evidence="6">Leaves</tissue>
    </source>
</reference>
<keyword evidence="2" id="KW-0328">Glycosyltransferase</keyword>
<keyword evidence="5" id="KW-0325">Glycoprotein</keyword>